<organism evidence="1">
    <name type="scientific">Turritis glabra</name>
    <name type="common">Tower mustard</name>
    <name type="synonym">Arabis glabra</name>
    <dbReference type="NCBI Taxonomy" id="63678"/>
    <lineage>
        <taxon>Eukaryota</taxon>
        <taxon>Viridiplantae</taxon>
        <taxon>Streptophyta</taxon>
        <taxon>Embryophyta</taxon>
        <taxon>Tracheophyta</taxon>
        <taxon>Spermatophyta</taxon>
        <taxon>Magnoliopsida</taxon>
        <taxon>eudicotyledons</taxon>
        <taxon>Gunneridae</taxon>
        <taxon>Pentapetalae</taxon>
        <taxon>rosids</taxon>
        <taxon>malvids</taxon>
        <taxon>Brassicales</taxon>
        <taxon>Brassicaceae</taxon>
        <taxon>Turritideae</taxon>
        <taxon>Turritis</taxon>
    </lineage>
</organism>
<accession>A0A5H2UXY6</accession>
<proteinExistence type="predicted"/>
<protein>
    <submittedName>
        <fullName evidence="1">ORF158B protein</fullName>
    </submittedName>
</protein>
<sequence length="158" mass="17564">MDPFLSVVASAFPGRAGIFDYYSNGQAKPAGCYPNRPAGGTRRGSGNHSTAGEKACSLQITRTVGYPRPSSFSMQKKGNLSISESLFLTPPHLPPFVEPFRGCSFLIRTWRAFFPAGGWVLFEHRLKHDLKVLATPCVQYQIWKAAEMTKRGRFPMLH</sequence>
<reference evidence="1" key="1">
    <citation type="submission" date="2024-06" db="EMBL/GenBank/DDBJ databases">
        <title>Organellar genome sequences of Turritis glabra.</title>
        <authorList>
            <person name="Kawabe A."/>
        </authorList>
    </citation>
    <scope>NUCLEOTIDE SEQUENCE</scope>
    <source>
        <strain evidence="1">OhmiShirahama</strain>
    </source>
</reference>
<evidence type="ECO:0000313" key="1">
    <source>
        <dbReference type="EMBL" id="BBB05415.1"/>
    </source>
</evidence>
<keyword evidence="1" id="KW-0496">Mitochondrion</keyword>
<geneLocation type="mitochondrion" evidence="1"/>
<dbReference type="EMBL" id="LC325489">
    <property type="protein sequence ID" value="BBB05415.1"/>
    <property type="molecule type" value="Genomic_DNA"/>
</dbReference>
<dbReference type="AlphaFoldDB" id="A0A5H2UXY6"/>
<name>A0A5H2UXY6_TURGL</name>